<name>A0A6P1DW67_9GAMM</name>
<reference evidence="2" key="1">
    <citation type="journal article" date="2020" name="Microbiol. Resour. Announc.">
        <title>Draft Genome Sequences of Thiorhodococcus mannitoliphagus and Thiorhodococcus minor, Purple Sulfur Photosynthetic Bacteria in the Gammaproteobacterial Family Chromatiaceae.</title>
        <authorList>
            <person name="Aviles F.A."/>
            <person name="Meyer T.E."/>
            <person name="Kyndt J.A."/>
        </authorList>
    </citation>
    <scope>NUCLEOTIDE SEQUENCE [LARGE SCALE GENOMIC DNA]</scope>
    <source>
        <strain evidence="2">DSM 18266</strain>
    </source>
</reference>
<dbReference type="EMBL" id="JAAIJR010000049">
    <property type="protein sequence ID" value="NEX21261.1"/>
    <property type="molecule type" value="Genomic_DNA"/>
</dbReference>
<evidence type="ECO:0008006" key="3">
    <source>
        <dbReference type="Google" id="ProtNLM"/>
    </source>
</evidence>
<organism evidence="1 2">
    <name type="scientific">Thiorhodococcus mannitoliphagus</name>
    <dbReference type="NCBI Taxonomy" id="329406"/>
    <lineage>
        <taxon>Bacteria</taxon>
        <taxon>Pseudomonadati</taxon>
        <taxon>Pseudomonadota</taxon>
        <taxon>Gammaproteobacteria</taxon>
        <taxon>Chromatiales</taxon>
        <taxon>Chromatiaceae</taxon>
        <taxon>Thiorhodococcus</taxon>
    </lineage>
</organism>
<comment type="caution">
    <text evidence="1">The sequence shown here is derived from an EMBL/GenBank/DDBJ whole genome shotgun (WGS) entry which is preliminary data.</text>
</comment>
<evidence type="ECO:0000313" key="2">
    <source>
        <dbReference type="Proteomes" id="UP000471640"/>
    </source>
</evidence>
<protein>
    <recommendedName>
        <fullName evidence="3">ATP-binding protein</fullName>
    </recommendedName>
</protein>
<dbReference type="RefSeq" id="WP_164654363.1">
    <property type="nucleotide sequence ID" value="NZ_JAAIJR010000049.1"/>
</dbReference>
<keyword evidence="2" id="KW-1185">Reference proteome</keyword>
<dbReference type="Proteomes" id="UP000471640">
    <property type="component" value="Unassembled WGS sequence"/>
</dbReference>
<evidence type="ECO:0000313" key="1">
    <source>
        <dbReference type="EMBL" id="NEX21261.1"/>
    </source>
</evidence>
<gene>
    <name evidence="1" type="ORF">G3480_13210</name>
</gene>
<accession>A0A6P1DW67</accession>
<proteinExistence type="predicted"/>
<reference evidence="1 2" key="2">
    <citation type="submission" date="2020-02" db="EMBL/GenBank/DDBJ databases">
        <title>Genome sequences of Thiorhodococcus mannitoliphagus and Thiorhodococcus minor, purple sulfur photosynthetic bacteria in the gammaproteobacterial family, Chromatiaceae.</title>
        <authorList>
            <person name="Aviles F.A."/>
            <person name="Meyer T.E."/>
            <person name="Kyndt J.A."/>
        </authorList>
    </citation>
    <scope>NUCLEOTIDE SEQUENCE [LARGE SCALE GENOMIC DNA]</scope>
    <source>
        <strain evidence="1 2">DSM 18266</strain>
    </source>
</reference>
<sequence length="1134" mass="125929">MSTLARSIRIRGVYTRSINLPRDGENLELIQSYLPTSRALQALTQFIEGMERETAGRAQALIGPYGSGKSAFGLFLSALVAPGQSRAHQAALSTLRTHAPALAARLQKALSGSRGFLVIQINGLPDSVVRQLLLALAAAAKKAELNAKLIDDIRAAAQPGYPMDDVLTLIRRVQRLWSDAGGSGLLIEIDELGKFLEYESHHPQHREIHLLQLLAEQAQEPSAAPLHLVVMLHQAFEHYAHRLGKPLREEWQKVQGRFGAIAFLEPAEQALRIVAAAFERDGALSSDLSNQLAQTTEILATEGALPAGLLKAPAQALFARCYPLHPLTLLILPVLCQKVAQNERTLFSYLGSHEPFGFGERLSKLRAGDWIEPWELYDYFILNQSAGFSDPLTYHRWMEVVTALERFDAAPEDDAVKLIKTVGLCNLIGAQRGLKASQPLLALLFGARLDALIERLERASILQFRHYSQEYRVWAGSDFDLRAALQEAVAEQINLPLAETLNQLSPYKPIVARRSTIQTGSLRSFQPTFIARDGWPPQVEDEGALRLWFYLAEEHEEPNLGAIPKKGVVALCRFTDRLRESLVEWIALRELPKRHATLHQDPVAQREHRAWLANAERETSQLIRALLETPGALTWFWGGEERPVSDRRDLQRQLSHWVDTRCYPDAPWIRNELINRDQPSASANTGRKRLLAAMLAAPDQADLGIAKTPAEKSLYLSVLKESGLHRGVEGRYAFYPPPDVGPRPDPCRLRPLWNAITLQLGEAAGRQVGLTEIYANLQRPPFGAKLGPLPVLILAYLLANRRDVALYQEGVFCETLTIDQAELLCRRPGLFSLERFALSGVRGALFDRYIRSVVGQVREDASLLDIARPLVRFIANLPEYSLHCTGVSPETQAVRVAFRQASSPGVLLFEALPAACGLPPTAFASAAEDQVEPFIQTLVKALHELKDAYPSLLERWREQLSLTLLDRDQMGLSDLRAAVAERYSGLDRYTPDRMGLGAFVRRLCDPAQRTDESWLESVATLIGKAPPAKWREETRLQAELRLHELATQMKDLERLRLAMPNESILNGAVLLKRVDAKQGEISRVIQLTADQQQTAASKAASIAEGLANLDETVRLAVVAALFEQMSGNGQTESG</sequence>
<dbReference type="AlphaFoldDB" id="A0A6P1DW67"/>